<reference evidence="1 2" key="1">
    <citation type="submission" date="2016-11" db="EMBL/GenBank/DDBJ databases">
        <title>A multilocus sequence analysis scheme for characterization of bacteria in the genus Thioclava.</title>
        <authorList>
            <person name="Liu Y."/>
            <person name="Shao Z."/>
        </authorList>
    </citation>
    <scope>NUCLEOTIDE SEQUENCE [LARGE SCALE GENOMIC DNA]</scope>
    <source>
        <strain evidence="1 2">TAW-CT134</strain>
    </source>
</reference>
<evidence type="ECO:0000313" key="1">
    <source>
        <dbReference type="EMBL" id="OOY22495.1"/>
    </source>
</evidence>
<sequence length="331" mass="36245">MSYNLADFTLSQLTDAVNVQPPLDLFLSRFFTTGRLSKTSLQIERGETGLNLIDPTARGSVSPTATGAGRTRSLMNISSVKLGRVIEIAASDIQDVRAFGSEDQEETLDTVINEQTGTVRRWIDYSNENLRFGTVKGKQLASDGTTVIFDFYAAAGIAEPTPLDIALATATRKELQEFFSDSDDHVRTGLGVEADMAQDVVIVYGKTAWRNFRENDAVASLYDRYQEGAVNRQSVGGKREAFELFNVKHVPYYGASIGDDEWRAIPVMPGLFQTKWTPLDNPETANTLGLPFYATPEVLPYGKGLGVELASLPLHYVTRPEALIGGSDTTV</sequence>
<organism evidence="1 2">
    <name type="scientific">Thioclava sediminum</name>
    <dbReference type="NCBI Taxonomy" id="1915319"/>
    <lineage>
        <taxon>Bacteria</taxon>
        <taxon>Pseudomonadati</taxon>
        <taxon>Pseudomonadota</taxon>
        <taxon>Alphaproteobacteria</taxon>
        <taxon>Rhodobacterales</taxon>
        <taxon>Paracoccaceae</taxon>
        <taxon>Thioclava</taxon>
    </lineage>
</organism>
<protein>
    <recommendedName>
        <fullName evidence="3">Major capsid protein</fullName>
    </recommendedName>
</protein>
<keyword evidence="2" id="KW-1185">Reference proteome</keyword>
<gene>
    <name evidence="1" type="ORF">BMI91_19630</name>
</gene>
<evidence type="ECO:0000313" key="2">
    <source>
        <dbReference type="Proteomes" id="UP000190787"/>
    </source>
</evidence>
<accession>A0ABX3MS21</accession>
<dbReference type="EMBL" id="MPZV01000006">
    <property type="protein sequence ID" value="OOY22495.1"/>
    <property type="molecule type" value="Genomic_DNA"/>
</dbReference>
<comment type="caution">
    <text evidence="1">The sequence shown here is derived from an EMBL/GenBank/DDBJ whole genome shotgun (WGS) entry which is preliminary data.</text>
</comment>
<dbReference type="Pfam" id="PF03864">
    <property type="entry name" value="Phage_cap_E"/>
    <property type="match status" value="1"/>
</dbReference>
<dbReference type="Proteomes" id="UP000190787">
    <property type="component" value="Unassembled WGS sequence"/>
</dbReference>
<dbReference type="InterPro" id="IPR005564">
    <property type="entry name" value="Major_capsid_GpE"/>
</dbReference>
<proteinExistence type="predicted"/>
<evidence type="ECO:0008006" key="3">
    <source>
        <dbReference type="Google" id="ProtNLM"/>
    </source>
</evidence>
<dbReference type="RefSeq" id="WP_078606350.1">
    <property type="nucleotide sequence ID" value="NZ_MPZV01000006.1"/>
</dbReference>
<name>A0ABX3MS21_9RHOB</name>